<evidence type="ECO:0000313" key="3">
    <source>
        <dbReference type="Proteomes" id="UP000321805"/>
    </source>
</evidence>
<feature type="domain" description="STAS" evidence="1">
    <location>
        <begin position="1"/>
        <end position="105"/>
    </location>
</feature>
<dbReference type="InterPro" id="IPR036513">
    <property type="entry name" value="STAS_dom_sf"/>
</dbReference>
<name>A0A5B8U9V4_9ACTN</name>
<reference evidence="2 3" key="1">
    <citation type="journal article" date="2018" name="J. Microbiol.">
        <title>Baekduia soli gen. nov., sp. nov., a novel bacterium isolated from the soil of Baekdu Mountain and proposal of a novel family name, Baekduiaceae fam. nov.</title>
        <authorList>
            <person name="An D.S."/>
            <person name="Siddiqi M.Z."/>
            <person name="Kim K.H."/>
            <person name="Yu H.S."/>
            <person name="Im W.T."/>
        </authorList>
    </citation>
    <scope>NUCLEOTIDE SEQUENCE [LARGE SCALE GENOMIC DNA]</scope>
    <source>
        <strain evidence="2 3">BR7-21</strain>
    </source>
</reference>
<dbReference type="InterPro" id="IPR058548">
    <property type="entry name" value="MlaB-like_STAS"/>
</dbReference>
<evidence type="ECO:0000313" key="2">
    <source>
        <dbReference type="EMBL" id="QEC49979.1"/>
    </source>
</evidence>
<dbReference type="KEGG" id="bsol:FSW04_22020"/>
<dbReference type="Gene3D" id="3.30.750.24">
    <property type="entry name" value="STAS domain"/>
    <property type="match status" value="1"/>
</dbReference>
<dbReference type="AlphaFoldDB" id="A0A5B8U9V4"/>
<gene>
    <name evidence="2" type="ORF">FSW04_22020</name>
</gene>
<dbReference type="OrthoDB" id="116243at2"/>
<dbReference type="InterPro" id="IPR002645">
    <property type="entry name" value="STAS_dom"/>
</dbReference>
<accession>A0A5B8U9V4</accession>
<dbReference type="PROSITE" id="PS50801">
    <property type="entry name" value="STAS"/>
    <property type="match status" value="1"/>
</dbReference>
<sequence>MVSFSEHPAVLRCTGDEDRSTQSLRRQALSRALHAEGPLVVDLNELAFADPSLMVDLAMVSRRVRHAGGIVHIHGAQPQILRLIELVGLHRLPGVVVEPAAPLPA</sequence>
<dbReference type="EMBL" id="CP042430">
    <property type="protein sequence ID" value="QEC49979.1"/>
    <property type="molecule type" value="Genomic_DNA"/>
</dbReference>
<dbReference type="CDD" id="cd07043">
    <property type="entry name" value="STAS_anti-anti-sigma_factors"/>
    <property type="match status" value="1"/>
</dbReference>
<dbReference type="SUPFAM" id="SSF52091">
    <property type="entry name" value="SpoIIaa-like"/>
    <property type="match status" value="1"/>
</dbReference>
<proteinExistence type="predicted"/>
<dbReference type="Proteomes" id="UP000321805">
    <property type="component" value="Chromosome"/>
</dbReference>
<organism evidence="2 3">
    <name type="scientific">Baekduia soli</name>
    <dbReference type="NCBI Taxonomy" id="496014"/>
    <lineage>
        <taxon>Bacteria</taxon>
        <taxon>Bacillati</taxon>
        <taxon>Actinomycetota</taxon>
        <taxon>Thermoleophilia</taxon>
        <taxon>Solirubrobacterales</taxon>
        <taxon>Baekduiaceae</taxon>
        <taxon>Baekduia</taxon>
    </lineage>
</organism>
<keyword evidence="3" id="KW-1185">Reference proteome</keyword>
<protein>
    <submittedName>
        <fullName evidence="2">STAS domain-containing protein</fullName>
    </submittedName>
</protein>
<evidence type="ECO:0000259" key="1">
    <source>
        <dbReference type="PROSITE" id="PS50801"/>
    </source>
</evidence>
<dbReference type="Pfam" id="PF13466">
    <property type="entry name" value="STAS_2"/>
    <property type="match status" value="1"/>
</dbReference>